<protein>
    <submittedName>
        <fullName evidence="1">Uncharacterized protein</fullName>
    </submittedName>
</protein>
<reference evidence="1 2" key="1">
    <citation type="submission" date="2015-09" db="EMBL/GenBank/DDBJ databases">
        <authorList>
            <consortium name="Pathogen Informatics"/>
        </authorList>
    </citation>
    <scope>NUCLEOTIDE SEQUENCE [LARGE SCALE GENOMIC DNA]</scope>
    <source>
        <strain evidence="1 2">2789STDY5834898</strain>
    </source>
</reference>
<sequence length="42" mass="5104">MITFFHLFFSIFNKAFILQTYLYENVHKTRTPAHLVDIFILL</sequence>
<dbReference type="AlphaFoldDB" id="A0A174H881"/>
<gene>
    <name evidence="1" type="ORF">ERS852510_01820</name>
</gene>
<evidence type="ECO:0000313" key="1">
    <source>
        <dbReference type="EMBL" id="CUP55724.1"/>
    </source>
</evidence>
<name>A0A174H881_BACUN</name>
<proteinExistence type="predicted"/>
<dbReference type="EMBL" id="CZAO01000007">
    <property type="protein sequence ID" value="CUP55724.1"/>
    <property type="molecule type" value="Genomic_DNA"/>
</dbReference>
<accession>A0A174H881</accession>
<dbReference type="Proteomes" id="UP000095766">
    <property type="component" value="Unassembled WGS sequence"/>
</dbReference>
<organism evidence="1 2">
    <name type="scientific">Bacteroides uniformis</name>
    <dbReference type="NCBI Taxonomy" id="820"/>
    <lineage>
        <taxon>Bacteria</taxon>
        <taxon>Pseudomonadati</taxon>
        <taxon>Bacteroidota</taxon>
        <taxon>Bacteroidia</taxon>
        <taxon>Bacteroidales</taxon>
        <taxon>Bacteroidaceae</taxon>
        <taxon>Bacteroides</taxon>
    </lineage>
</organism>
<evidence type="ECO:0000313" key="2">
    <source>
        <dbReference type="Proteomes" id="UP000095766"/>
    </source>
</evidence>